<dbReference type="SUPFAM" id="SSF47090">
    <property type="entry name" value="PGBD-like"/>
    <property type="match status" value="1"/>
</dbReference>
<dbReference type="EMBL" id="BMLT01000002">
    <property type="protein sequence ID" value="GGO78773.1"/>
    <property type="molecule type" value="Genomic_DNA"/>
</dbReference>
<dbReference type="InterPro" id="IPR002477">
    <property type="entry name" value="Peptidoglycan-bd-like"/>
</dbReference>
<comment type="caution">
    <text evidence="2">The sequence shown here is derived from an EMBL/GenBank/DDBJ whole genome shotgun (WGS) entry which is preliminary data.</text>
</comment>
<evidence type="ECO:0000313" key="3">
    <source>
        <dbReference type="Proteomes" id="UP000599578"/>
    </source>
</evidence>
<dbReference type="PROSITE" id="PS51257">
    <property type="entry name" value="PROKAR_LIPOPROTEIN"/>
    <property type="match status" value="1"/>
</dbReference>
<dbReference type="InterPro" id="IPR036366">
    <property type="entry name" value="PGBDSf"/>
</dbReference>
<sequence length="353" mass="38705">MFKRGGVFLSVLLVSGCSSLGYQNDAGKAFAPQKRSSETLDTATAPDLQPTVAAPAYRGTLDGADLTAGVEPGQCWVYAQVKPRPLRESVEVLVQDSASRITVTPAELERGLKTVVTREGTTTYRILPAKYRQVVEDVVVRPEVIRYEVEPAVYEEKDVTVVVEEARATMEPCQSAGTRFSRGTGAMAFCTGEIPQQTRTFKRRELVKPEATRVIIEPAQTRQVARWVVAEPARAVPVVVDAETDSVEVQNLVRAETVDMERIPAVTEALTVTRYEGQPRIVSRRAVCDDQLSETFVRRLQTRLLDSGFHPGRIDGLVGTRTVDALSAYQVENGLAVGALTYESLEHLGIVLD</sequence>
<dbReference type="Proteomes" id="UP000599578">
    <property type="component" value="Unassembled WGS sequence"/>
</dbReference>
<organism evidence="2 3">
    <name type="scientific">Marinobacterium nitratireducens</name>
    <dbReference type="NCBI Taxonomy" id="518897"/>
    <lineage>
        <taxon>Bacteria</taxon>
        <taxon>Pseudomonadati</taxon>
        <taxon>Pseudomonadota</taxon>
        <taxon>Gammaproteobacteria</taxon>
        <taxon>Oceanospirillales</taxon>
        <taxon>Oceanospirillaceae</taxon>
        <taxon>Marinobacterium</taxon>
    </lineage>
</organism>
<proteinExistence type="predicted"/>
<protein>
    <recommendedName>
        <fullName evidence="1">Peptidoglycan binding-like domain-containing protein</fullName>
    </recommendedName>
</protein>
<evidence type="ECO:0000259" key="1">
    <source>
        <dbReference type="Pfam" id="PF01471"/>
    </source>
</evidence>
<reference evidence="2 3" key="1">
    <citation type="journal article" date="2014" name="Int. J. Syst. Evol. Microbiol.">
        <title>Complete genome sequence of Corynebacterium casei LMG S-19264T (=DSM 44701T), isolated from a smear-ripened cheese.</title>
        <authorList>
            <consortium name="US DOE Joint Genome Institute (JGI-PGF)"/>
            <person name="Walter F."/>
            <person name="Albersmeier A."/>
            <person name="Kalinowski J."/>
            <person name="Ruckert C."/>
        </authorList>
    </citation>
    <scope>NUCLEOTIDE SEQUENCE [LARGE SCALE GENOMIC DNA]</scope>
    <source>
        <strain evidence="2 3">CGMCC 1.7286</strain>
    </source>
</reference>
<name>A0A917ZAD1_9GAMM</name>
<feature type="domain" description="Peptidoglycan binding-like" evidence="1">
    <location>
        <begin position="296"/>
        <end position="337"/>
    </location>
</feature>
<evidence type="ECO:0000313" key="2">
    <source>
        <dbReference type="EMBL" id="GGO78773.1"/>
    </source>
</evidence>
<dbReference type="AlphaFoldDB" id="A0A917ZAD1"/>
<dbReference type="RefSeq" id="WP_188859325.1">
    <property type="nucleotide sequence ID" value="NZ_BMLT01000002.1"/>
</dbReference>
<gene>
    <name evidence="2" type="ORF">GCM10011348_11510</name>
</gene>
<dbReference type="Pfam" id="PF01471">
    <property type="entry name" value="PG_binding_1"/>
    <property type="match status" value="1"/>
</dbReference>
<accession>A0A917ZAD1</accession>
<dbReference type="InterPro" id="IPR036365">
    <property type="entry name" value="PGBD-like_sf"/>
</dbReference>
<keyword evidence="3" id="KW-1185">Reference proteome</keyword>
<dbReference type="Gene3D" id="1.10.101.10">
    <property type="entry name" value="PGBD-like superfamily/PGBD"/>
    <property type="match status" value="1"/>
</dbReference>